<comment type="caution">
    <text evidence="2">The sequence shown here is derived from an EMBL/GenBank/DDBJ whole genome shotgun (WGS) entry which is preliminary data.</text>
</comment>
<name>A0AA36HCF9_CYLNA</name>
<keyword evidence="3" id="KW-1185">Reference proteome</keyword>
<reference evidence="2" key="1">
    <citation type="submission" date="2023-07" db="EMBL/GenBank/DDBJ databases">
        <authorList>
            <consortium name="CYATHOMIX"/>
        </authorList>
    </citation>
    <scope>NUCLEOTIDE SEQUENCE</scope>
    <source>
        <strain evidence="2">N/A</strain>
    </source>
</reference>
<dbReference type="Proteomes" id="UP001176961">
    <property type="component" value="Unassembled WGS sequence"/>
</dbReference>
<dbReference type="EMBL" id="CATQJL010000316">
    <property type="protein sequence ID" value="CAJ0607796.1"/>
    <property type="molecule type" value="Genomic_DNA"/>
</dbReference>
<protein>
    <submittedName>
        <fullName evidence="2">Uncharacterized protein</fullName>
    </submittedName>
</protein>
<evidence type="ECO:0000313" key="2">
    <source>
        <dbReference type="EMBL" id="CAJ0607796.1"/>
    </source>
</evidence>
<keyword evidence="1" id="KW-0812">Transmembrane</keyword>
<evidence type="ECO:0000313" key="3">
    <source>
        <dbReference type="Proteomes" id="UP001176961"/>
    </source>
</evidence>
<evidence type="ECO:0000256" key="1">
    <source>
        <dbReference type="SAM" id="Phobius"/>
    </source>
</evidence>
<proteinExistence type="predicted"/>
<sequence>MSLEEAVETDRHFGFSALPSVTAPHDWNILNHKKRILFVRDRIKSPVHISYIARKKLPALNKLNEAIAYASNGYPTIHNRYMQPYDQYIIKHLQENVNVLILSHITVLFAWTGKLLLFAIAYLFGEIVYFRYNHLFTRCRRNVYRFGTRLQTEETSNNIELTHFSHFEQ</sequence>
<dbReference type="AlphaFoldDB" id="A0AA36HCF9"/>
<accession>A0AA36HCF9</accession>
<keyword evidence="1" id="KW-1133">Transmembrane helix</keyword>
<feature type="transmembrane region" description="Helical" evidence="1">
    <location>
        <begin position="101"/>
        <end position="124"/>
    </location>
</feature>
<keyword evidence="1" id="KW-0472">Membrane</keyword>
<gene>
    <name evidence="2" type="ORF">CYNAS_LOCUS19779</name>
</gene>
<organism evidence="2 3">
    <name type="scientific">Cylicocyclus nassatus</name>
    <name type="common">Nematode worm</name>
    <dbReference type="NCBI Taxonomy" id="53992"/>
    <lineage>
        <taxon>Eukaryota</taxon>
        <taxon>Metazoa</taxon>
        <taxon>Ecdysozoa</taxon>
        <taxon>Nematoda</taxon>
        <taxon>Chromadorea</taxon>
        <taxon>Rhabditida</taxon>
        <taxon>Rhabditina</taxon>
        <taxon>Rhabditomorpha</taxon>
        <taxon>Strongyloidea</taxon>
        <taxon>Strongylidae</taxon>
        <taxon>Cylicocyclus</taxon>
    </lineage>
</organism>